<dbReference type="Pfam" id="PF19040">
    <property type="entry name" value="SGNH"/>
    <property type="match status" value="1"/>
</dbReference>
<evidence type="ECO:0000259" key="3">
    <source>
        <dbReference type="Pfam" id="PF19040"/>
    </source>
</evidence>
<reference evidence="4 5" key="1">
    <citation type="submission" date="2019-11" db="EMBL/GenBank/DDBJ databases">
        <title>Whole-genome sequence of a Rhodoblastus acidophilus DSM 142.</title>
        <authorList>
            <person name="Kyndt J.A."/>
            <person name="Meyer T.E."/>
        </authorList>
    </citation>
    <scope>NUCLEOTIDE SEQUENCE [LARGE SCALE GENOMIC DNA]</scope>
    <source>
        <strain evidence="4 5">DSM 142</strain>
    </source>
</reference>
<feature type="transmembrane region" description="Helical" evidence="1">
    <location>
        <begin position="235"/>
        <end position="253"/>
    </location>
</feature>
<dbReference type="Proteomes" id="UP000439113">
    <property type="component" value="Unassembled WGS sequence"/>
</dbReference>
<dbReference type="PANTHER" id="PTHR23028:SF53">
    <property type="entry name" value="ACYL_TRANSF_3 DOMAIN-CONTAINING PROTEIN"/>
    <property type="match status" value="1"/>
</dbReference>
<dbReference type="OrthoDB" id="9796461at2"/>
<feature type="transmembrane region" description="Helical" evidence="1">
    <location>
        <begin position="101"/>
        <end position="125"/>
    </location>
</feature>
<name>A0A6N8DP62_RHOAC</name>
<dbReference type="GO" id="GO:0009103">
    <property type="term" value="P:lipopolysaccharide biosynthetic process"/>
    <property type="evidence" value="ECO:0007669"/>
    <property type="project" value="TreeGrafter"/>
</dbReference>
<keyword evidence="1" id="KW-0812">Transmembrane</keyword>
<dbReference type="AlphaFoldDB" id="A0A6N8DP62"/>
<gene>
    <name evidence="4" type="ORF">GJ654_11595</name>
</gene>
<evidence type="ECO:0000313" key="5">
    <source>
        <dbReference type="Proteomes" id="UP000439113"/>
    </source>
</evidence>
<evidence type="ECO:0000256" key="1">
    <source>
        <dbReference type="SAM" id="Phobius"/>
    </source>
</evidence>
<dbReference type="EMBL" id="WNKS01000009">
    <property type="protein sequence ID" value="MTV31636.1"/>
    <property type="molecule type" value="Genomic_DNA"/>
</dbReference>
<dbReference type="InterPro" id="IPR043968">
    <property type="entry name" value="SGNH"/>
</dbReference>
<proteinExistence type="predicted"/>
<dbReference type="GO" id="GO:0016747">
    <property type="term" value="F:acyltransferase activity, transferring groups other than amino-acyl groups"/>
    <property type="evidence" value="ECO:0007669"/>
    <property type="project" value="InterPro"/>
</dbReference>
<feature type="transmembrane region" description="Helical" evidence="1">
    <location>
        <begin position="351"/>
        <end position="373"/>
    </location>
</feature>
<keyword evidence="1" id="KW-1133">Transmembrane helix</keyword>
<organism evidence="4 5">
    <name type="scientific">Rhodoblastus acidophilus</name>
    <name type="common">Rhodopseudomonas acidophila</name>
    <dbReference type="NCBI Taxonomy" id="1074"/>
    <lineage>
        <taxon>Bacteria</taxon>
        <taxon>Pseudomonadati</taxon>
        <taxon>Pseudomonadota</taxon>
        <taxon>Alphaproteobacteria</taxon>
        <taxon>Hyphomicrobiales</taxon>
        <taxon>Rhodoblastaceae</taxon>
        <taxon>Rhodoblastus</taxon>
    </lineage>
</organism>
<dbReference type="PANTHER" id="PTHR23028">
    <property type="entry name" value="ACETYLTRANSFERASE"/>
    <property type="match status" value="1"/>
</dbReference>
<dbReference type="Pfam" id="PF01757">
    <property type="entry name" value="Acyl_transf_3"/>
    <property type="match status" value="1"/>
</dbReference>
<protein>
    <submittedName>
        <fullName evidence="4">Acyltransferase family protein</fullName>
    </submittedName>
</protein>
<feature type="transmembrane region" description="Helical" evidence="1">
    <location>
        <begin position="273"/>
        <end position="289"/>
    </location>
</feature>
<keyword evidence="1" id="KW-0472">Membrane</keyword>
<dbReference type="InterPro" id="IPR002656">
    <property type="entry name" value="Acyl_transf_3_dom"/>
</dbReference>
<dbReference type="InterPro" id="IPR050879">
    <property type="entry name" value="Acyltransferase_3"/>
</dbReference>
<feature type="transmembrane region" description="Helical" evidence="1">
    <location>
        <begin position="146"/>
        <end position="166"/>
    </location>
</feature>
<sequence>MVSICSSLAPRLRLLGGVIRFPKDQFGNRIPLSRKSALRLKDFRAISFSRIAKRSCGNRISNEGCNAWCGKEVSLNYRAEIDGLRAVAVAPVILAHAGATWLPAGFLGVDVFFVISGFLITGIIARETQRGDFSFAAFYERRVRRILPALYLVMFASALAAFFLLYPNELRTFAESVVATALFGSNIYFNGKISYFTPNVETYPLIHTWSLGVEEQYYVLAPVILAFALRFGRSVALGVVAFVSLASLAAAQYMSGVDPQANFYLLPYRAWELGLGGILALASTHFGAYPKKIRQGAALLGLLLLVASYVALNQDLNMPNLWALAPTGGAALVIAFARADTLVGRALSSRPFMFIGAISYSAYLWHQPLFAFARVKADGAPPFVVMAALTLLTLALAWASWRFVERPFRDRSFHSRRWVFAGALACGVALIVTGRITVLQNGFPSRSPEFAAIADWQDRHISSAAARCQSDMWNVAINDDSCVFPAGGAPTIALLGDSHADVLAESLGEAVAPFSQGVKELAHGGCPPVRGLVFTDAKRRVCPAFMASALRYLDDHDELGTVVVFARWPVPFESDFVDNGEGGAAGVPGQGLALVEKAPRFADPNARYEALGKLFRDQINAHLQSGRRVVLVYSAPETGWNVPRRVIHNQFEKNIFGAPPLSISHDVYVQRTRNVHAQLDRIGDHPNLVRVKPEEIFCNRALAGRCVVESDGAPLYFDDNHLNKIGNALLADRIVEAMKSKGWI</sequence>
<accession>A0A6N8DP62</accession>
<feature type="transmembrane region" description="Helical" evidence="1">
    <location>
        <begin position="418"/>
        <end position="438"/>
    </location>
</feature>
<feature type="domain" description="SGNH" evidence="3">
    <location>
        <begin position="472"/>
        <end position="734"/>
    </location>
</feature>
<keyword evidence="4" id="KW-0012">Acyltransferase</keyword>
<dbReference type="GO" id="GO:0016020">
    <property type="term" value="C:membrane"/>
    <property type="evidence" value="ECO:0007669"/>
    <property type="project" value="TreeGrafter"/>
</dbReference>
<feature type="transmembrane region" description="Helical" evidence="1">
    <location>
        <begin position="296"/>
        <end position="314"/>
    </location>
</feature>
<keyword evidence="4" id="KW-0808">Transferase</keyword>
<evidence type="ECO:0000313" key="4">
    <source>
        <dbReference type="EMBL" id="MTV31636.1"/>
    </source>
</evidence>
<feature type="transmembrane region" description="Helical" evidence="1">
    <location>
        <begin position="320"/>
        <end position="339"/>
    </location>
</feature>
<feature type="transmembrane region" description="Helical" evidence="1">
    <location>
        <begin position="379"/>
        <end position="398"/>
    </location>
</feature>
<evidence type="ECO:0000259" key="2">
    <source>
        <dbReference type="Pfam" id="PF01757"/>
    </source>
</evidence>
<comment type="caution">
    <text evidence="4">The sequence shown here is derived from an EMBL/GenBank/DDBJ whole genome shotgun (WGS) entry which is preliminary data.</text>
</comment>
<feature type="domain" description="Acyltransferase 3" evidence="2">
    <location>
        <begin position="79"/>
        <end position="401"/>
    </location>
</feature>